<keyword evidence="6" id="KW-1185">Reference proteome</keyword>
<keyword evidence="1 4" id="KW-0732">Signal</keyword>
<name>A0AA41W322_PAPNU</name>
<dbReference type="AlphaFoldDB" id="A0AA41W322"/>
<comment type="similarity">
    <text evidence="3">Belongs to the PMEI family.</text>
</comment>
<dbReference type="EMBL" id="JAJJMA010347866">
    <property type="protein sequence ID" value="MCL7052265.1"/>
    <property type="molecule type" value="Genomic_DNA"/>
</dbReference>
<dbReference type="PANTHER" id="PTHR36710:SF18">
    <property type="entry name" value="PECTINESTERASE INHIBITOR 5-RELATED"/>
    <property type="match status" value="1"/>
</dbReference>
<evidence type="ECO:0008006" key="7">
    <source>
        <dbReference type="Google" id="ProtNLM"/>
    </source>
</evidence>
<dbReference type="SUPFAM" id="SSF101148">
    <property type="entry name" value="Plant invertase/pectin methylesterase inhibitor"/>
    <property type="match status" value="1"/>
</dbReference>
<sequence length="184" mass="20696">MAISSYTNSLICLVVLFLIVTSSTAKRDIIIFPSNAHIDVGKICSLVKNKNYCDNVLFSFPGIYRLDAKDIGAIFIDQAMYRAKDANNKLMDLIPKARGAQEGHLKRCNQFYTSFLQKEQGNLSRLLGQQDYIGLDRKADILAKHAIDCEESFKPAPSPLILQNTNFFNSVDMISAFSYLLIHH</sequence>
<accession>A0AA41W322</accession>
<gene>
    <name evidence="5" type="ORF">MKW94_008351</name>
</gene>
<evidence type="ECO:0000256" key="4">
    <source>
        <dbReference type="SAM" id="SignalP"/>
    </source>
</evidence>
<dbReference type="NCBIfam" id="TIGR01614">
    <property type="entry name" value="PME_inhib"/>
    <property type="match status" value="1"/>
</dbReference>
<evidence type="ECO:0000256" key="2">
    <source>
        <dbReference type="ARBA" id="ARBA00023157"/>
    </source>
</evidence>
<dbReference type="InterPro" id="IPR052421">
    <property type="entry name" value="PCW_Enzyme_Inhibitor"/>
</dbReference>
<reference evidence="5" key="1">
    <citation type="submission" date="2022-03" db="EMBL/GenBank/DDBJ databases">
        <title>A functionally conserved STORR gene fusion in Papaver species that diverged 16.8 million years ago.</title>
        <authorList>
            <person name="Catania T."/>
        </authorList>
    </citation>
    <scope>NUCLEOTIDE SEQUENCE</scope>
    <source>
        <strain evidence="5">S-191538</strain>
    </source>
</reference>
<dbReference type="Gene3D" id="1.20.140.40">
    <property type="entry name" value="Invertase/pectin methylesterase inhibitor family protein"/>
    <property type="match status" value="1"/>
</dbReference>
<evidence type="ECO:0000313" key="6">
    <source>
        <dbReference type="Proteomes" id="UP001177140"/>
    </source>
</evidence>
<dbReference type="GO" id="GO:0004857">
    <property type="term" value="F:enzyme inhibitor activity"/>
    <property type="evidence" value="ECO:0007669"/>
    <property type="project" value="InterPro"/>
</dbReference>
<comment type="caution">
    <text evidence="5">The sequence shown here is derived from an EMBL/GenBank/DDBJ whole genome shotgun (WGS) entry which is preliminary data.</text>
</comment>
<dbReference type="PANTHER" id="PTHR36710">
    <property type="entry name" value="PECTINESTERASE INHIBITOR-LIKE"/>
    <property type="match status" value="1"/>
</dbReference>
<keyword evidence="2" id="KW-1015">Disulfide bond</keyword>
<evidence type="ECO:0000256" key="1">
    <source>
        <dbReference type="ARBA" id="ARBA00022729"/>
    </source>
</evidence>
<protein>
    <recommendedName>
        <fullName evidence="7">Pectinesterase inhibitor domain-containing protein</fullName>
    </recommendedName>
</protein>
<dbReference type="InterPro" id="IPR006501">
    <property type="entry name" value="Pectinesterase_inhib_dom"/>
</dbReference>
<evidence type="ECO:0000313" key="5">
    <source>
        <dbReference type="EMBL" id="MCL7052265.1"/>
    </source>
</evidence>
<dbReference type="InterPro" id="IPR035513">
    <property type="entry name" value="Invertase/methylesterase_inhib"/>
</dbReference>
<proteinExistence type="inferred from homology"/>
<organism evidence="5 6">
    <name type="scientific">Papaver nudicaule</name>
    <name type="common">Iceland poppy</name>
    <dbReference type="NCBI Taxonomy" id="74823"/>
    <lineage>
        <taxon>Eukaryota</taxon>
        <taxon>Viridiplantae</taxon>
        <taxon>Streptophyta</taxon>
        <taxon>Embryophyta</taxon>
        <taxon>Tracheophyta</taxon>
        <taxon>Spermatophyta</taxon>
        <taxon>Magnoliopsida</taxon>
        <taxon>Ranunculales</taxon>
        <taxon>Papaveraceae</taxon>
        <taxon>Papaveroideae</taxon>
        <taxon>Papaver</taxon>
    </lineage>
</organism>
<evidence type="ECO:0000256" key="3">
    <source>
        <dbReference type="ARBA" id="ARBA00038471"/>
    </source>
</evidence>
<feature type="signal peptide" evidence="4">
    <location>
        <begin position="1"/>
        <end position="25"/>
    </location>
</feature>
<dbReference type="Proteomes" id="UP001177140">
    <property type="component" value="Unassembled WGS sequence"/>
</dbReference>
<feature type="chain" id="PRO_5041407565" description="Pectinesterase inhibitor domain-containing protein" evidence="4">
    <location>
        <begin position="26"/>
        <end position="184"/>
    </location>
</feature>